<dbReference type="PROSITE" id="PS50013">
    <property type="entry name" value="CHROMO_2"/>
    <property type="match status" value="1"/>
</dbReference>
<feature type="compositionally biased region" description="Low complexity" evidence="15">
    <location>
        <begin position="12"/>
        <end position="31"/>
    </location>
</feature>
<dbReference type="PROSITE" id="PS00139">
    <property type="entry name" value="THIOL_PROTEASE_CYS"/>
    <property type="match status" value="1"/>
</dbReference>
<dbReference type="EMBL" id="KZ819637">
    <property type="protein sequence ID" value="PWN89358.1"/>
    <property type="molecule type" value="Genomic_DNA"/>
</dbReference>
<keyword evidence="7" id="KW-0788">Thiol protease</keyword>
<evidence type="ECO:0000256" key="9">
    <source>
        <dbReference type="ARBA" id="ARBA00025347"/>
    </source>
</evidence>
<evidence type="ECO:0000256" key="11">
    <source>
        <dbReference type="ARBA" id="ARBA00030627"/>
    </source>
</evidence>
<dbReference type="InterPro" id="IPR016197">
    <property type="entry name" value="Chromo-like_dom_sf"/>
</dbReference>
<accession>A0A316YL31</accession>
<dbReference type="InterPro" id="IPR000169">
    <property type="entry name" value="Pept_cys_AS"/>
</dbReference>
<keyword evidence="8" id="KW-0539">Nucleus</keyword>
<dbReference type="SMART" id="SM00300">
    <property type="entry name" value="ChSh"/>
    <property type="match status" value="1"/>
</dbReference>
<feature type="compositionally biased region" description="Polar residues" evidence="15">
    <location>
        <begin position="1"/>
        <end position="11"/>
    </location>
</feature>
<feature type="region of interest" description="Disordered" evidence="15">
    <location>
        <begin position="1"/>
        <end position="46"/>
    </location>
</feature>
<dbReference type="OrthoDB" id="2666448at2759"/>
<dbReference type="GO" id="GO:0005737">
    <property type="term" value="C:cytoplasm"/>
    <property type="evidence" value="ECO:0007669"/>
    <property type="project" value="TreeGrafter"/>
</dbReference>
<evidence type="ECO:0000256" key="4">
    <source>
        <dbReference type="ARBA" id="ARBA00016900"/>
    </source>
</evidence>
<dbReference type="GO" id="GO:0009636">
    <property type="term" value="P:response to toxic substance"/>
    <property type="evidence" value="ECO:0007669"/>
    <property type="project" value="TreeGrafter"/>
</dbReference>
<dbReference type="SUPFAM" id="SSF54001">
    <property type="entry name" value="Cysteine proteinases"/>
    <property type="match status" value="1"/>
</dbReference>
<dbReference type="SUPFAM" id="SSF54160">
    <property type="entry name" value="Chromo domain-like"/>
    <property type="match status" value="2"/>
</dbReference>
<comment type="function">
    <text evidence="9">The normal physiological role of the enzyme is unknown, but it is not essential for the viability of yeast cells. Has aminopeptidase activity, shortening substrate peptides sequentially by 1 amino acid. Has bleomycin hydrolase activity, which can protect the cell from the toxic effects of bleomycin. Has homocysteine-thiolactonase activity, protecting the cell against homocysteine toxicity. Acts as a repressor in the GAL4 regulatory system, but this does not require either the peptidase or nucleic acid-binding activities.</text>
</comment>
<comment type="subunit">
    <text evidence="10">Homohexamer. Binds to nucleic acids. Binds single-stranded DNA and RNA with higher affinity than double-stranded DNA.</text>
</comment>
<dbReference type="PROSITE" id="PS00639">
    <property type="entry name" value="THIOL_PROTEASE_HIS"/>
    <property type="match status" value="1"/>
</dbReference>
<feature type="compositionally biased region" description="Low complexity" evidence="15">
    <location>
        <begin position="643"/>
        <end position="656"/>
    </location>
</feature>
<proteinExistence type="predicted"/>
<dbReference type="SMART" id="SM00298">
    <property type="entry name" value="CHROMO"/>
    <property type="match status" value="1"/>
</dbReference>
<comment type="subcellular location">
    <subcellularLocation>
        <location evidence="2">Nucleus</location>
    </subcellularLocation>
</comment>
<dbReference type="CDD" id="cd00585">
    <property type="entry name" value="Peptidase_C1B"/>
    <property type="match status" value="1"/>
</dbReference>
<organism evidence="17 18">
    <name type="scientific">Acaromyces ingoldii</name>
    <dbReference type="NCBI Taxonomy" id="215250"/>
    <lineage>
        <taxon>Eukaryota</taxon>
        <taxon>Fungi</taxon>
        <taxon>Dikarya</taxon>
        <taxon>Basidiomycota</taxon>
        <taxon>Ustilaginomycotina</taxon>
        <taxon>Exobasidiomycetes</taxon>
        <taxon>Exobasidiales</taxon>
        <taxon>Cryptobasidiaceae</taxon>
        <taxon>Acaromyces</taxon>
    </lineage>
</organism>
<dbReference type="Pfam" id="PF01393">
    <property type="entry name" value="Chromo_shadow"/>
    <property type="match status" value="1"/>
</dbReference>
<evidence type="ECO:0000256" key="8">
    <source>
        <dbReference type="ARBA" id="ARBA00023242"/>
    </source>
</evidence>
<dbReference type="GO" id="GO:0070005">
    <property type="term" value="F:cysteine-type aminopeptidase activity"/>
    <property type="evidence" value="ECO:0007669"/>
    <property type="project" value="InterPro"/>
</dbReference>
<dbReference type="InterPro" id="IPR023780">
    <property type="entry name" value="Chromo_domain"/>
</dbReference>
<dbReference type="Gene3D" id="3.90.70.10">
    <property type="entry name" value="Cysteine proteinases"/>
    <property type="match status" value="1"/>
</dbReference>
<feature type="region of interest" description="Disordered" evidence="15">
    <location>
        <begin position="832"/>
        <end position="909"/>
    </location>
</feature>
<evidence type="ECO:0000313" key="18">
    <source>
        <dbReference type="Proteomes" id="UP000245768"/>
    </source>
</evidence>
<dbReference type="GO" id="GO:0004197">
    <property type="term" value="F:cysteine-type endopeptidase activity"/>
    <property type="evidence" value="ECO:0007669"/>
    <property type="project" value="UniProtKB-EC"/>
</dbReference>
<keyword evidence="18" id="KW-1185">Reference proteome</keyword>
<dbReference type="InterPro" id="IPR000953">
    <property type="entry name" value="Chromo/chromo_shadow_dom"/>
</dbReference>
<feature type="compositionally biased region" description="Basic and acidic residues" evidence="15">
    <location>
        <begin position="851"/>
        <end position="868"/>
    </location>
</feature>
<dbReference type="Pfam" id="PF00385">
    <property type="entry name" value="Chromo"/>
    <property type="match status" value="1"/>
</dbReference>
<feature type="compositionally biased region" description="Basic and acidic residues" evidence="15">
    <location>
        <begin position="899"/>
        <end position="909"/>
    </location>
</feature>
<evidence type="ECO:0000256" key="10">
    <source>
        <dbReference type="ARBA" id="ARBA00026080"/>
    </source>
</evidence>
<comment type="catalytic activity">
    <reaction evidence="1">
        <text>Inactivates bleomycin B2 (a cytotoxic glycometallopeptide) by hydrolysis of a carboxyamide bond of beta-aminoalanine, but also shows general aminopeptidase activity. The specificity varies somewhat with source, but amino acid arylamides of Met, Leu and Ala are preferred.</text>
        <dbReference type="EC" id="3.4.22.40"/>
    </reaction>
</comment>
<evidence type="ECO:0000256" key="1">
    <source>
        <dbReference type="ARBA" id="ARBA00000423"/>
    </source>
</evidence>
<dbReference type="PANTHER" id="PTHR10363">
    <property type="entry name" value="BLEOMYCIN HYDROLASE"/>
    <property type="match status" value="1"/>
</dbReference>
<dbReference type="PANTHER" id="PTHR10363:SF2">
    <property type="entry name" value="BLEOMYCIN HYDROLASE"/>
    <property type="match status" value="1"/>
</dbReference>
<sequence>MGSASSRPQPTSSLASAPSRASSGFEKASSSSPPPSSATFSLPTGHHAADRLHRISAEAFAGTSSRRGRPLSDVNDSLEKSSGRAYATVDLGAVKAWDADALAKPTSQLAAITLHNGAINTSLRNRSSETSSQHVYSHTLKRQGLPVTNQKSSGRCWLFATTNVVRVEVMEKLNLKDFELSQSYLSFWDKLEKSNTFLENSIELADVPLDDRVFGFLKTAPTNDGGQWDMVCNLIEKYGLVPKSVFPESYNSSNSNKVNWIVTLKLREYALELRELKKATMSSLSRAGGLTKEQMQACTVKALRMRKDVQMQEVYRIMAISLGVPPMPNDEFTFDYYDADGKFKSLKTTPVKFAEEQTGSFTTQGACSLVNDPRRAFNKLISIDRLQNVWGGRPVLYVNTSTTQMKDSVVASIKAGLPVFFGCDVGQFSETASGIMDTDLFGYELAYGIKLGLTKAERIELGESSMTHAMVITGVHLDDKGKPVRYRVENSWGADGVGKDGYMCMTDAWFDEFVYQVVIRKEHMPSHLWSIFQKGIDEDTDVLPPYDPMGSLASSMAIESARGAESEDEGEETPEDEYEIDAILSHDSGRFKKDEVAYLVSWKGYGPEHNSWVREEDAENAKDMLSDYWKNAPKLKTMTKSVGGSRAAKGGKAASRTSNASRKERSSSQTLSQSRRSSVRATSTSMDTVLQQASRRERTALKAMHKRPGFDSFEPTEDEEDNDVLSEAQLKRLDPEEANRQRRRMDAKRYHRLGDWEQVVKQIETVEKDENGKLLVFCVFENGSRVIYEASVVHYRCPQKLLNFYESRLRFNPKAADAAAAAAAAAAASASEGKTKAAPDGSEEQSATLQDDARGSEETQGDAAKDTAMEEGADAGDTNSDEDFDAGDTNTNEDLEAQVQHDEPTAEES</sequence>
<feature type="compositionally biased region" description="Low complexity" evidence="15">
    <location>
        <begin position="667"/>
        <end position="685"/>
    </location>
</feature>
<feature type="region of interest" description="Disordered" evidence="15">
    <location>
        <begin position="639"/>
        <end position="745"/>
    </location>
</feature>
<keyword evidence="6" id="KW-0378">Hydrolase</keyword>
<dbReference type="Gene3D" id="2.40.50.40">
    <property type="match status" value="2"/>
</dbReference>
<evidence type="ECO:0000256" key="12">
    <source>
        <dbReference type="ARBA" id="ARBA00031564"/>
    </source>
</evidence>
<dbReference type="EC" id="3.4.22.40" evidence="3"/>
<evidence type="ECO:0000313" key="17">
    <source>
        <dbReference type="EMBL" id="PWN89358.1"/>
    </source>
</evidence>
<evidence type="ECO:0000256" key="2">
    <source>
        <dbReference type="ARBA" id="ARBA00004123"/>
    </source>
</evidence>
<dbReference type="GO" id="GO:0043418">
    <property type="term" value="P:homocysteine catabolic process"/>
    <property type="evidence" value="ECO:0007669"/>
    <property type="project" value="TreeGrafter"/>
</dbReference>
<dbReference type="InterPro" id="IPR004134">
    <property type="entry name" value="Peptidase_C1B"/>
</dbReference>
<dbReference type="InterPro" id="IPR025660">
    <property type="entry name" value="Pept_his_AS"/>
</dbReference>
<dbReference type="GO" id="GO:0005634">
    <property type="term" value="C:nucleus"/>
    <property type="evidence" value="ECO:0007669"/>
    <property type="project" value="UniProtKB-SubCell"/>
</dbReference>
<gene>
    <name evidence="17" type="ORF">FA10DRAFT_242816</name>
</gene>
<evidence type="ECO:0000256" key="5">
    <source>
        <dbReference type="ARBA" id="ARBA00022670"/>
    </source>
</evidence>
<dbReference type="STRING" id="215250.A0A316YL31"/>
<keyword evidence="5" id="KW-0645">Protease</keyword>
<feature type="compositionally biased region" description="Acidic residues" evidence="15">
    <location>
        <begin position="869"/>
        <end position="896"/>
    </location>
</feature>
<feature type="domain" description="Chromo" evidence="16">
    <location>
        <begin position="578"/>
        <end position="640"/>
    </location>
</feature>
<evidence type="ECO:0000256" key="6">
    <source>
        <dbReference type="ARBA" id="ARBA00022801"/>
    </source>
</evidence>
<dbReference type="InterPro" id="IPR008251">
    <property type="entry name" value="Chromo_shadow_dom"/>
</dbReference>
<feature type="compositionally biased region" description="Acidic residues" evidence="15">
    <location>
        <begin position="714"/>
        <end position="724"/>
    </location>
</feature>
<protein>
    <recommendedName>
        <fullName evidence="4">Cysteine proteinase 1, mitochondrial</fullName>
        <ecNumber evidence="3">3.4.22.40</ecNumber>
    </recommendedName>
    <alternativeName>
        <fullName evidence="11">Bleomycin hydrolase</fullName>
    </alternativeName>
    <alternativeName>
        <fullName evidence="14">Homocysteine-thiolactonase</fullName>
    </alternativeName>
    <alternativeName>
        <fullName evidence="12">Leucine aminopeptidase 3</fullName>
    </alternativeName>
    <alternativeName>
        <fullName evidence="13">Y3</fullName>
    </alternativeName>
</protein>
<feature type="compositionally biased region" description="Basic and acidic residues" evidence="15">
    <location>
        <begin position="729"/>
        <end position="740"/>
    </location>
</feature>
<feature type="region of interest" description="Disordered" evidence="15">
    <location>
        <begin position="59"/>
        <end position="79"/>
    </location>
</feature>
<name>A0A316YL31_9BASI</name>
<evidence type="ECO:0000256" key="3">
    <source>
        <dbReference type="ARBA" id="ARBA00012465"/>
    </source>
</evidence>
<dbReference type="GO" id="GO:0006508">
    <property type="term" value="P:proteolysis"/>
    <property type="evidence" value="ECO:0007669"/>
    <property type="project" value="UniProtKB-KW"/>
</dbReference>
<evidence type="ECO:0000256" key="13">
    <source>
        <dbReference type="ARBA" id="ARBA00031859"/>
    </source>
</evidence>
<evidence type="ECO:0000259" key="16">
    <source>
        <dbReference type="PROSITE" id="PS50013"/>
    </source>
</evidence>
<evidence type="ECO:0000256" key="14">
    <source>
        <dbReference type="ARBA" id="ARBA00032353"/>
    </source>
</evidence>
<dbReference type="InterPro" id="IPR038765">
    <property type="entry name" value="Papain-like_cys_pep_sf"/>
</dbReference>
<dbReference type="AlphaFoldDB" id="A0A316YL31"/>
<dbReference type="InParanoid" id="A0A316YL31"/>
<dbReference type="RefSeq" id="XP_025376556.1">
    <property type="nucleotide sequence ID" value="XM_025519291.1"/>
</dbReference>
<evidence type="ECO:0000256" key="7">
    <source>
        <dbReference type="ARBA" id="ARBA00022807"/>
    </source>
</evidence>
<evidence type="ECO:0000256" key="15">
    <source>
        <dbReference type="SAM" id="MobiDB-lite"/>
    </source>
</evidence>
<dbReference type="Proteomes" id="UP000245768">
    <property type="component" value="Unassembled WGS sequence"/>
</dbReference>
<reference evidence="17 18" key="1">
    <citation type="journal article" date="2018" name="Mol. Biol. Evol.">
        <title>Broad Genomic Sampling Reveals a Smut Pathogenic Ancestry of the Fungal Clade Ustilaginomycotina.</title>
        <authorList>
            <person name="Kijpornyongpan T."/>
            <person name="Mondo S.J."/>
            <person name="Barry K."/>
            <person name="Sandor L."/>
            <person name="Lee J."/>
            <person name="Lipzen A."/>
            <person name="Pangilinan J."/>
            <person name="LaButti K."/>
            <person name="Hainaut M."/>
            <person name="Henrissat B."/>
            <person name="Grigoriev I.V."/>
            <person name="Spatafora J.W."/>
            <person name="Aime M.C."/>
        </authorList>
    </citation>
    <scope>NUCLEOTIDE SEQUENCE [LARGE SCALE GENOMIC DNA]</scope>
    <source>
        <strain evidence="17 18">MCA 4198</strain>
    </source>
</reference>
<dbReference type="GeneID" id="37041207"/>
<dbReference type="GO" id="GO:0006338">
    <property type="term" value="P:chromatin remodeling"/>
    <property type="evidence" value="ECO:0007669"/>
    <property type="project" value="UniProtKB-ARBA"/>
</dbReference>
<dbReference type="Pfam" id="PF03051">
    <property type="entry name" value="Peptidase_C1_2"/>
    <property type="match status" value="1"/>
</dbReference>